<dbReference type="GO" id="GO:0005516">
    <property type="term" value="F:calmodulin binding"/>
    <property type="evidence" value="ECO:0007669"/>
    <property type="project" value="InterPro"/>
</dbReference>
<evidence type="ECO:0000259" key="2">
    <source>
        <dbReference type="SMART" id="SM01054"/>
    </source>
</evidence>
<feature type="compositionally biased region" description="Low complexity" evidence="1">
    <location>
        <begin position="99"/>
        <end position="132"/>
    </location>
</feature>
<feature type="compositionally biased region" description="Polar residues" evidence="1">
    <location>
        <begin position="346"/>
        <end position="355"/>
    </location>
</feature>
<name>A0A022Q360_ERYGU</name>
<proteinExistence type="predicted"/>
<feature type="region of interest" description="Disordered" evidence="1">
    <location>
        <begin position="1"/>
        <end position="251"/>
    </location>
</feature>
<dbReference type="Pfam" id="PF07839">
    <property type="entry name" value="CaM_binding"/>
    <property type="match status" value="1"/>
</dbReference>
<feature type="region of interest" description="Disordered" evidence="1">
    <location>
        <begin position="278"/>
        <end position="491"/>
    </location>
</feature>
<dbReference type="eggNOG" id="ENOG502S64D">
    <property type="taxonomic scope" value="Eukaryota"/>
</dbReference>
<sequence>MTSRTRESGPPGKEKRGTSPSYLPNTTQTKRSPNPSKNNSPAKTHDSTTSEKPVPNYLKPTLSSGNDFVSKQQGKKPFLSATSDSTNKASLTRRRSFDKPPSSSSQTQKSRVSPSPTLRSSSFSAKSTTASSQRGVLEKNSKQHGLYARPVNTTSKKGGVIVKKQEAAAKEQVVTSPTDKVDNLDLLNVPEPETLSKDQESGTDEAEDEKSVKIGSVDQKGSNNLVMEEDLEPVSIEQSEGESEKDDKDAVIVTANSPTDIKYEDSSKIVAESKIVTVESPTDQKHEDSKITTVDSPTDIEHVESPTVLENQDVSPGVKTDDPEIESQTEEISSKQEEVKEHSVDESNNINSTDESVAGNPNEETEEKKKQQEEEAKAVALNEKEAEASRIESHESKQTEVQEEAVVQENVKEAESHESKQTEVEEEAVVQEKPKEAEDTEFETKQAEVEEEAVVQEKVKEAEASEVETKQAEVEEAVVQEKPKEAEASEVETKQAEVQEVVVQEKLKAVENQGPKVQVMAHGKKECGVSNDHIEETASRLREQRKNRVKALAGAFESVISLQETK</sequence>
<feature type="domain" description="Calmodulin-binding" evidence="2">
    <location>
        <begin position="462"/>
        <end position="561"/>
    </location>
</feature>
<feature type="compositionally biased region" description="Polar residues" evidence="1">
    <location>
        <begin position="80"/>
        <end position="90"/>
    </location>
</feature>
<dbReference type="InterPro" id="IPR012417">
    <property type="entry name" value="CaM-bd_dom_pln"/>
</dbReference>
<gene>
    <name evidence="3" type="ORF">MIMGU_mgv1a003756mg</name>
</gene>
<evidence type="ECO:0000313" key="3">
    <source>
        <dbReference type="EMBL" id="EYU22069.1"/>
    </source>
</evidence>
<evidence type="ECO:0000313" key="4">
    <source>
        <dbReference type="Proteomes" id="UP000030748"/>
    </source>
</evidence>
<dbReference type="Proteomes" id="UP000030748">
    <property type="component" value="Unassembled WGS sequence"/>
</dbReference>
<dbReference type="SMART" id="SM01054">
    <property type="entry name" value="CaM_binding"/>
    <property type="match status" value="1"/>
</dbReference>
<feature type="compositionally biased region" description="Basic and acidic residues" evidence="1">
    <location>
        <begin position="455"/>
        <end position="491"/>
    </location>
</feature>
<accession>A0A022Q360</accession>
<dbReference type="EMBL" id="KI632217">
    <property type="protein sequence ID" value="EYU22069.1"/>
    <property type="molecule type" value="Genomic_DNA"/>
</dbReference>
<organism evidence="3 4">
    <name type="scientific">Erythranthe guttata</name>
    <name type="common">Yellow monkey flower</name>
    <name type="synonym">Mimulus guttatus</name>
    <dbReference type="NCBI Taxonomy" id="4155"/>
    <lineage>
        <taxon>Eukaryota</taxon>
        <taxon>Viridiplantae</taxon>
        <taxon>Streptophyta</taxon>
        <taxon>Embryophyta</taxon>
        <taxon>Tracheophyta</taxon>
        <taxon>Spermatophyta</taxon>
        <taxon>Magnoliopsida</taxon>
        <taxon>eudicotyledons</taxon>
        <taxon>Gunneridae</taxon>
        <taxon>Pentapetalae</taxon>
        <taxon>asterids</taxon>
        <taxon>lamiids</taxon>
        <taxon>Lamiales</taxon>
        <taxon>Phrymaceae</taxon>
        <taxon>Erythranthe</taxon>
    </lineage>
</organism>
<feature type="compositionally biased region" description="Basic and acidic residues" evidence="1">
    <location>
        <begin position="332"/>
        <end position="345"/>
    </location>
</feature>
<feature type="compositionally biased region" description="Basic and acidic residues" evidence="1">
    <location>
        <begin position="1"/>
        <end position="17"/>
    </location>
</feature>
<evidence type="ECO:0000256" key="1">
    <source>
        <dbReference type="SAM" id="MobiDB-lite"/>
    </source>
</evidence>
<reference evidence="3 4" key="1">
    <citation type="journal article" date="2013" name="Proc. Natl. Acad. Sci. U.S.A.">
        <title>Fine-scale variation in meiotic recombination in Mimulus inferred from population shotgun sequencing.</title>
        <authorList>
            <person name="Hellsten U."/>
            <person name="Wright K.M."/>
            <person name="Jenkins J."/>
            <person name="Shu S."/>
            <person name="Yuan Y."/>
            <person name="Wessler S.R."/>
            <person name="Schmutz J."/>
            <person name="Willis J.H."/>
            <person name="Rokhsar D.S."/>
        </authorList>
    </citation>
    <scope>NUCLEOTIDE SEQUENCE [LARGE SCALE GENOMIC DNA]</scope>
    <source>
        <strain evidence="4">cv. DUN x IM62</strain>
    </source>
</reference>
<feature type="compositionally biased region" description="Polar residues" evidence="1">
    <location>
        <begin position="61"/>
        <end position="72"/>
    </location>
</feature>
<feature type="compositionally biased region" description="Basic and acidic residues" evidence="1">
    <location>
        <begin position="430"/>
        <end position="448"/>
    </location>
</feature>
<feature type="compositionally biased region" description="Polar residues" evidence="1">
    <location>
        <begin position="18"/>
        <end position="42"/>
    </location>
</feature>
<feature type="compositionally biased region" description="Basic and acidic residues" evidence="1">
    <location>
        <begin position="410"/>
        <end position="423"/>
    </location>
</feature>
<keyword evidence="4" id="KW-1185">Reference proteome</keyword>
<dbReference type="PANTHER" id="PTHR33349">
    <property type="entry name" value="EMB|CAB62594.1"/>
    <property type="match status" value="1"/>
</dbReference>
<dbReference type="AlphaFoldDB" id="A0A022Q360"/>
<dbReference type="PANTHER" id="PTHR33349:SF20">
    <property type="entry name" value="CHROMO DOMAIN CEC-LIKE PROTEIN"/>
    <property type="match status" value="1"/>
</dbReference>
<feature type="compositionally biased region" description="Basic and acidic residues" evidence="1">
    <location>
        <begin position="366"/>
        <end position="400"/>
    </location>
</feature>
<protein>
    <recommendedName>
        <fullName evidence="2">Calmodulin-binding domain-containing protein</fullName>
    </recommendedName>
</protein>
<dbReference type="STRING" id="4155.A0A022Q360"/>